<dbReference type="PANTHER" id="PTHR34308">
    <property type="entry name" value="COBALAMIN BIOSYNTHESIS PROTEIN CBIB"/>
    <property type="match status" value="1"/>
</dbReference>
<comment type="pathway">
    <text evidence="2 9">Cofactor biosynthesis; adenosylcobalamin biosynthesis.</text>
</comment>
<comment type="function">
    <text evidence="9">Converts cobyric acid to cobinamide by the addition of aminopropanol on the F carboxylic group.</text>
</comment>
<proteinExistence type="inferred from homology"/>
<keyword evidence="11" id="KW-1185">Reference proteome</keyword>
<feature type="transmembrane region" description="Helical" evidence="9">
    <location>
        <begin position="293"/>
        <end position="310"/>
    </location>
</feature>
<keyword evidence="8 9" id="KW-0472">Membrane</keyword>
<dbReference type="NCBIfam" id="TIGR00380">
    <property type="entry name" value="cobal_cbiB"/>
    <property type="match status" value="1"/>
</dbReference>
<protein>
    <recommendedName>
        <fullName evidence="9">Cobalamin biosynthesis protein CobD</fullName>
    </recommendedName>
</protein>
<comment type="caution">
    <text evidence="9">Lacks conserved residue(s) required for the propagation of feature annotation.</text>
</comment>
<organism evidence="10 11">
    <name type="scientific">Marilutibacter penaei</name>
    <dbReference type="NCBI Taxonomy" id="2759900"/>
    <lineage>
        <taxon>Bacteria</taxon>
        <taxon>Pseudomonadati</taxon>
        <taxon>Pseudomonadota</taxon>
        <taxon>Gammaproteobacteria</taxon>
        <taxon>Lysobacterales</taxon>
        <taxon>Lysobacteraceae</taxon>
        <taxon>Marilutibacter</taxon>
    </lineage>
</organism>
<accession>A0A7W3YEM4</accession>
<evidence type="ECO:0000256" key="9">
    <source>
        <dbReference type="HAMAP-Rule" id="MF_00024"/>
    </source>
</evidence>
<keyword evidence="6 9" id="KW-0812">Transmembrane</keyword>
<sequence length="312" mass="33124">MSAWWPVAVACTAVVADALLGEPKRGHPLVAFGRWTRHAERALHADTRRRGVVAWLLAVLPAFTAVTLLTVVAGWLSSWVLAAVEVVVLYLALGLRSLGEHARPVALALEADDLDTARVAVGRMVSRDAAALDASQVAGAATESVLENGNDAVFGALFWFFLLGAPGAVLYRLANTLDAMWGYRTPRYLRFGWAAARIDDVLNWVPARLTALAYALVGRTRTAVRCWRMQAPAWKSPNAGPVMAAGAGALQVRLGGPAPYHGAWVERPCLGEGRAPDAAAITGALRLVRRATVLWLSVAGLAAACALLLGRA</sequence>
<dbReference type="AlphaFoldDB" id="A0A7W3YEM4"/>
<keyword evidence="5 9" id="KW-0169">Cobalamin biosynthesis</keyword>
<keyword evidence="4 9" id="KW-1003">Cell membrane</keyword>
<dbReference type="PANTHER" id="PTHR34308:SF1">
    <property type="entry name" value="COBALAMIN BIOSYNTHESIS PROTEIN CBIB"/>
    <property type="match status" value="1"/>
</dbReference>
<dbReference type="Proteomes" id="UP000552587">
    <property type="component" value="Unassembled WGS sequence"/>
</dbReference>
<evidence type="ECO:0000313" key="11">
    <source>
        <dbReference type="Proteomes" id="UP000552587"/>
    </source>
</evidence>
<dbReference type="GO" id="GO:0005886">
    <property type="term" value="C:plasma membrane"/>
    <property type="evidence" value="ECO:0007669"/>
    <property type="project" value="UniProtKB-SubCell"/>
</dbReference>
<comment type="caution">
    <text evidence="10">The sequence shown here is derived from an EMBL/GenBank/DDBJ whole genome shotgun (WGS) entry which is preliminary data.</text>
</comment>
<dbReference type="GO" id="GO:0015420">
    <property type="term" value="F:ABC-type vitamin B12 transporter activity"/>
    <property type="evidence" value="ECO:0007669"/>
    <property type="project" value="UniProtKB-UniRule"/>
</dbReference>
<dbReference type="RefSeq" id="WP_182669338.1">
    <property type="nucleotide sequence ID" value="NZ_JACHTE010000005.1"/>
</dbReference>
<evidence type="ECO:0000256" key="2">
    <source>
        <dbReference type="ARBA" id="ARBA00004953"/>
    </source>
</evidence>
<dbReference type="HAMAP" id="MF_00024">
    <property type="entry name" value="CobD_CbiB"/>
    <property type="match status" value="1"/>
</dbReference>
<evidence type="ECO:0000256" key="6">
    <source>
        <dbReference type="ARBA" id="ARBA00022692"/>
    </source>
</evidence>
<dbReference type="EMBL" id="JACHTE010000005">
    <property type="protein sequence ID" value="MBB1088563.1"/>
    <property type="molecule type" value="Genomic_DNA"/>
</dbReference>
<evidence type="ECO:0000256" key="5">
    <source>
        <dbReference type="ARBA" id="ARBA00022573"/>
    </source>
</evidence>
<dbReference type="Pfam" id="PF03186">
    <property type="entry name" value="CobD_Cbib"/>
    <property type="match status" value="1"/>
</dbReference>
<feature type="transmembrane region" description="Helical" evidence="9">
    <location>
        <begin position="52"/>
        <end position="72"/>
    </location>
</feature>
<evidence type="ECO:0000256" key="3">
    <source>
        <dbReference type="ARBA" id="ARBA00006263"/>
    </source>
</evidence>
<reference evidence="10 11" key="1">
    <citation type="submission" date="2020-07" db="EMBL/GenBank/DDBJ databases">
        <authorList>
            <person name="Xu S."/>
            <person name="Li A."/>
        </authorList>
    </citation>
    <scope>NUCLEOTIDE SEQUENCE [LARGE SCALE GENOMIC DNA]</scope>
    <source>
        <strain evidence="10 11">SG-8</strain>
    </source>
</reference>
<evidence type="ECO:0000256" key="1">
    <source>
        <dbReference type="ARBA" id="ARBA00004651"/>
    </source>
</evidence>
<comment type="subcellular location">
    <subcellularLocation>
        <location evidence="1 9">Cell membrane</location>
        <topology evidence="1 9">Multi-pass membrane protein</topology>
    </subcellularLocation>
</comment>
<name>A0A7W3YEM4_9GAMM</name>
<comment type="similarity">
    <text evidence="3 9">Belongs to the CobD/CbiB family.</text>
</comment>
<dbReference type="UniPathway" id="UPA00148"/>
<dbReference type="InterPro" id="IPR004485">
    <property type="entry name" value="Cobalamin_biosynth_CobD/CbiB"/>
</dbReference>
<evidence type="ECO:0000256" key="7">
    <source>
        <dbReference type="ARBA" id="ARBA00022989"/>
    </source>
</evidence>
<evidence type="ECO:0000256" key="4">
    <source>
        <dbReference type="ARBA" id="ARBA00022475"/>
    </source>
</evidence>
<evidence type="ECO:0000256" key="8">
    <source>
        <dbReference type="ARBA" id="ARBA00023136"/>
    </source>
</evidence>
<feature type="transmembrane region" description="Helical" evidence="9">
    <location>
        <begin position="152"/>
        <end position="174"/>
    </location>
</feature>
<keyword evidence="7 9" id="KW-1133">Transmembrane helix</keyword>
<dbReference type="GO" id="GO:0048472">
    <property type="term" value="F:threonine-phosphate decarboxylase activity"/>
    <property type="evidence" value="ECO:0007669"/>
    <property type="project" value="InterPro"/>
</dbReference>
<dbReference type="GO" id="GO:0009236">
    <property type="term" value="P:cobalamin biosynthetic process"/>
    <property type="evidence" value="ECO:0007669"/>
    <property type="project" value="UniProtKB-UniRule"/>
</dbReference>
<evidence type="ECO:0000313" key="10">
    <source>
        <dbReference type="EMBL" id="MBB1088563.1"/>
    </source>
</evidence>
<gene>
    <name evidence="9" type="primary">cobD</name>
    <name evidence="10" type="ORF">H4F99_08690</name>
</gene>